<evidence type="ECO:0000313" key="3">
    <source>
        <dbReference type="Proteomes" id="UP000682416"/>
    </source>
</evidence>
<evidence type="ECO:0000256" key="1">
    <source>
        <dbReference type="SAM" id="MobiDB-lite"/>
    </source>
</evidence>
<name>A0A975LB99_9ACTN</name>
<evidence type="ECO:0000313" key="2">
    <source>
        <dbReference type="EMBL" id="QVJ02606.1"/>
    </source>
</evidence>
<dbReference type="AlphaFoldDB" id="A0A975LB99"/>
<dbReference type="Proteomes" id="UP000682416">
    <property type="component" value="Chromosome"/>
</dbReference>
<organism evidence="2 3">
    <name type="scientific">Nocardiopsis eucommiae</name>
    <dbReference type="NCBI Taxonomy" id="2831970"/>
    <lineage>
        <taxon>Bacteria</taxon>
        <taxon>Bacillati</taxon>
        <taxon>Actinomycetota</taxon>
        <taxon>Actinomycetes</taxon>
        <taxon>Streptosporangiales</taxon>
        <taxon>Nocardiopsidaceae</taxon>
        <taxon>Nocardiopsis</taxon>
    </lineage>
</organism>
<accession>A0A975LB99</accession>
<gene>
    <name evidence="2" type="ORF">KGD82_09500</name>
</gene>
<protein>
    <submittedName>
        <fullName evidence="2">Uncharacterized protein</fullName>
    </submittedName>
</protein>
<reference evidence="2" key="1">
    <citation type="submission" date="2021-05" db="EMBL/GenBank/DDBJ databases">
        <authorList>
            <person name="Kaiqin L."/>
            <person name="Jian G."/>
        </authorList>
    </citation>
    <scope>NUCLEOTIDE SEQUENCE</scope>
    <source>
        <strain evidence="2">HDS5</strain>
    </source>
</reference>
<dbReference type="EMBL" id="CP074402">
    <property type="protein sequence ID" value="QVJ02606.1"/>
    <property type="molecule type" value="Genomic_DNA"/>
</dbReference>
<dbReference type="KEGG" id="nec:KGD82_09500"/>
<keyword evidence="3" id="KW-1185">Reference proteome</keyword>
<proteinExistence type="predicted"/>
<feature type="region of interest" description="Disordered" evidence="1">
    <location>
        <begin position="1"/>
        <end position="126"/>
    </location>
</feature>
<feature type="compositionally biased region" description="Low complexity" evidence="1">
    <location>
        <begin position="54"/>
        <end position="112"/>
    </location>
</feature>
<sequence length="191" mass="19763">MGRPAPWEPESARPHRSSRFNTGTRSITWEKLVRSLARVRPTTAPSRARRTGRGARAAAATPRAAPSALAPASPSIERSASSSGSRAAEAPSTGPSSGAAGEASAGAEASSANFTARPGRRSKRLTRLALAAIRAPSTRVSSGPRRSRYAEASPVAPIPAILTAPVVTSPWANAPRCPRSPLARVFPARSS</sequence>